<dbReference type="EMBL" id="FQVH01000038">
    <property type="protein sequence ID" value="SHF69875.1"/>
    <property type="molecule type" value="Genomic_DNA"/>
</dbReference>
<evidence type="ECO:0000313" key="6">
    <source>
        <dbReference type="Proteomes" id="UP000184088"/>
    </source>
</evidence>
<dbReference type="Gene3D" id="3.30.70.20">
    <property type="match status" value="1"/>
</dbReference>
<dbReference type="PANTHER" id="PTHR43534:SF1">
    <property type="entry name" value="4FE-4S CLUSTER CONTAINING PARA FAMILY ATPASE PROTEIN"/>
    <property type="match status" value="1"/>
</dbReference>
<sequence>MELTVISGKGGTGKTTIALALSELAKDAVKTDCDVDAPNLYLFYDGRDVKKEYFYGEKKAVIDKKFCTDCKECEKVCQFDAIKDGIVNPFKCEGCGVCTLVCPQKAIGLKEEKTADVYITQTNKGIISRAQMEVGSEGSGKLITQLRSNARKFSDENTLIIIDGSPGIGCPVISSITGSDAVLIVTEPTQSGLEDFVRVMELCRHFGVLTLVCINKYDINEKVAEEIEGFCRENDVYLIGKIPYDDTVMKSINELKPIVYYEGSKANQAIRQMWDNICKHINCLNQ</sequence>
<dbReference type="Proteomes" id="UP000184088">
    <property type="component" value="Unassembled WGS sequence"/>
</dbReference>
<dbReference type="Gene3D" id="3.40.50.300">
    <property type="entry name" value="P-loop containing nucleotide triphosphate hydrolases"/>
    <property type="match status" value="1"/>
</dbReference>
<dbReference type="PANTHER" id="PTHR43534">
    <property type="entry name" value="MIND SUPERFAMILY P-LOOP ATPASE CONTAINING AN INSERTED FERREDOXIN DOMAIN"/>
    <property type="match status" value="1"/>
</dbReference>
<dbReference type="GO" id="GO:0046872">
    <property type="term" value="F:metal ion binding"/>
    <property type="evidence" value="ECO:0007669"/>
    <property type="project" value="UniProtKB-KW"/>
</dbReference>
<name>A0A1M5DSG3_9THEO</name>
<feature type="domain" description="4Fe-4S ferredoxin-type" evidence="4">
    <location>
        <begin position="83"/>
        <end position="112"/>
    </location>
</feature>
<keyword evidence="2" id="KW-0408">Iron</keyword>
<evidence type="ECO:0000256" key="3">
    <source>
        <dbReference type="ARBA" id="ARBA00023014"/>
    </source>
</evidence>
<dbReference type="InterPro" id="IPR002586">
    <property type="entry name" value="CobQ/CobB/MinD/ParA_Nub-bd_dom"/>
</dbReference>
<gene>
    <name evidence="5" type="ORF">SAMN02746089_02410</name>
</gene>
<keyword evidence="1" id="KW-0479">Metal-binding</keyword>
<dbReference type="OrthoDB" id="9778602at2"/>
<evidence type="ECO:0000259" key="4">
    <source>
        <dbReference type="PROSITE" id="PS51379"/>
    </source>
</evidence>
<dbReference type="STRING" id="1121256.SAMN02746089_02410"/>
<dbReference type="SUPFAM" id="SSF52540">
    <property type="entry name" value="P-loop containing nucleoside triphosphate hydrolases"/>
    <property type="match status" value="1"/>
</dbReference>
<evidence type="ECO:0000256" key="2">
    <source>
        <dbReference type="ARBA" id="ARBA00023004"/>
    </source>
</evidence>
<evidence type="ECO:0000313" key="5">
    <source>
        <dbReference type="EMBL" id="SHF69875.1"/>
    </source>
</evidence>
<dbReference type="PROSITE" id="PS00198">
    <property type="entry name" value="4FE4S_FER_1"/>
    <property type="match status" value="1"/>
</dbReference>
<keyword evidence="6" id="KW-1185">Reference proteome</keyword>
<organism evidence="5 6">
    <name type="scientific">Caldanaerobius fijiensis DSM 17918</name>
    <dbReference type="NCBI Taxonomy" id="1121256"/>
    <lineage>
        <taxon>Bacteria</taxon>
        <taxon>Bacillati</taxon>
        <taxon>Bacillota</taxon>
        <taxon>Clostridia</taxon>
        <taxon>Thermoanaerobacterales</taxon>
        <taxon>Thermoanaerobacteraceae</taxon>
        <taxon>Caldanaerobius</taxon>
    </lineage>
</organism>
<dbReference type="CDD" id="cd03110">
    <property type="entry name" value="SIMIBI_bact_arch"/>
    <property type="match status" value="1"/>
</dbReference>
<dbReference type="Pfam" id="PF01656">
    <property type="entry name" value="CbiA"/>
    <property type="match status" value="1"/>
</dbReference>
<protein>
    <submittedName>
        <fullName evidence="5">MinD superfamily P-loop ATPase, contains an inserted ferredoxin domain</fullName>
    </submittedName>
</protein>
<dbReference type="RefSeq" id="WP_073345760.1">
    <property type="nucleotide sequence ID" value="NZ_FQVH01000038.1"/>
</dbReference>
<keyword evidence="3" id="KW-0411">Iron-sulfur</keyword>
<dbReference type="AlphaFoldDB" id="A0A1M5DSG3"/>
<proteinExistence type="predicted"/>
<dbReference type="Pfam" id="PF00037">
    <property type="entry name" value="Fer4"/>
    <property type="match status" value="2"/>
</dbReference>
<dbReference type="PROSITE" id="PS51379">
    <property type="entry name" value="4FE4S_FER_2"/>
    <property type="match status" value="2"/>
</dbReference>
<reference evidence="5 6" key="1">
    <citation type="submission" date="2016-11" db="EMBL/GenBank/DDBJ databases">
        <authorList>
            <person name="Jaros S."/>
            <person name="Januszkiewicz K."/>
            <person name="Wedrychowicz H."/>
        </authorList>
    </citation>
    <scope>NUCLEOTIDE SEQUENCE [LARGE SCALE GENOMIC DNA]</scope>
    <source>
        <strain evidence="5 6">DSM 17918</strain>
    </source>
</reference>
<dbReference type="InterPro" id="IPR017900">
    <property type="entry name" value="4Fe4S_Fe_S_CS"/>
</dbReference>
<feature type="domain" description="4Fe-4S ferredoxin-type" evidence="4">
    <location>
        <begin position="58"/>
        <end position="82"/>
    </location>
</feature>
<evidence type="ECO:0000256" key="1">
    <source>
        <dbReference type="ARBA" id="ARBA00022723"/>
    </source>
</evidence>
<accession>A0A1M5DSG3</accession>
<dbReference type="InterPro" id="IPR017896">
    <property type="entry name" value="4Fe4S_Fe-S-bd"/>
</dbReference>
<dbReference type="GO" id="GO:0051536">
    <property type="term" value="F:iron-sulfur cluster binding"/>
    <property type="evidence" value="ECO:0007669"/>
    <property type="project" value="UniProtKB-KW"/>
</dbReference>
<dbReference type="InterPro" id="IPR027417">
    <property type="entry name" value="P-loop_NTPase"/>
</dbReference>